<proteinExistence type="predicted"/>
<name>A0A5B0RMK9_PUCGR</name>
<sequence length="126" mass="14038">MARGRREDGSLDDPIDIPSDSDASTNTDHYSDNASAYGTSPQPTEVVNLRILTVARVQELVRFRRRLRIIAGRASYQARFQSRGRHSRGHRVIANRAVLALRDIVRTPLSPSLSVRKGTRQGLNSS</sequence>
<protein>
    <submittedName>
        <fullName evidence="2">Uncharacterized protein</fullName>
    </submittedName>
</protein>
<dbReference type="AlphaFoldDB" id="A0A5B0RMK9"/>
<feature type="region of interest" description="Disordered" evidence="1">
    <location>
        <begin position="1"/>
        <end position="42"/>
    </location>
</feature>
<feature type="compositionally biased region" description="Polar residues" evidence="1">
    <location>
        <begin position="23"/>
        <end position="42"/>
    </location>
</feature>
<evidence type="ECO:0000256" key="1">
    <source>
        <dbReference type="SAM" id="MobiDB-lite"/>
    </source>
</evidence>
<accession>A0A5B0RMK9</accession>
<organism evidence="2 3">
    <name type="scientific">Puccinia graminis f. sp. tritici</name>
    <dbReference type="NCBI Taxonomy" id="56615"/>
    <lineage>
        <taxon>Eukaryota</taxon>
        <taxon>Fungi</taxon>
        <taxon>Dikarya</taxon>
        <taxon>Basidiomycota</taxon>
        <taxon>Pucciniomycotina</taxon>
        <taxon>Pucciniomycetes</taxon>
        <taxon>Pucciniales</taxon>
        <taxon>Pucciniaceae</taxon>
        <taxon>Puccinia</taxon>
    </lineage>
</organism>
<comment type="caution">
    <text evidence="2">The sequence shown here is derived from an EMBL/GenBank/DDBJ whole genome shotgun (WGS) entry which is preliminary data.</text>
</comment>
<reference evidence="2 3" key="1">
    <citation type="submission" date="2019-05" db="EMBL/GenBank/DDBJ databases">
        <title>Emergence of the Ug99 lineage of the wheat stem rust pathogen through somatic hybridization.</title>
        <authorList>
            <person name="Li F."/>
            <person name="Upadhyaya N.M."/>
            <person name="Sperschneider J."/>
            <person name="Matny O."/>
            <person name="Nguyen-Phuc H."/>
            <person name="Mago R."/>
            <person name="Raley C."/>
            <person name="Miller M.E."/>
            <person name="Silverstein K.A.T."/>
            <person name="Henningsen E."/>
            <person name="Hirsch C.D."/>
            <person name="Visser B."/>
            <person name="Pretorius Z.A."/>
            <person name="Steffenson B.J."/>
            <person name="Schwessinger B."/>
            <person name="Dodds P.N."/>
            <person name="Figueroa M."/>
        </authorList>
    </citation>
    <scope>NUCLEOTIDE SEQUENCE [LARGE SCALE GENOMIC DNA]</scope>
    <source>
        <strain evidence="2 3">Ug99</strain>
    </source>
</reference>
<evidence type="ECO:0000313" key="2">
    <source>
        <dbReference type="EMBL" id="KAA1127171.1"/>
    </source>
</evidence>
<dbReference type="Proteomes" id="UP000325313">
    <property type="component" value="Unassembled WGS sequence"/>
</dbReference>
<dbReference type="EMBL" id="VDEP01000169">
    <property type="protein sequence ID" value="KAA1127171.1"/>
    <property type="molecule type" value="Genomic_DNA"/>
</dbReference>
<evidence type="ECO:0000313" key="3">
    <source>
        <dbReference type="Proteomes" id="UP000325313"/>
    </source>
</evidence>
<gene>
    <name evidence="2" type="ORF">PGTUg99_028830</name>
</gene>